<accession>A0ABT9PMP5</accession>
<evidence type="ECO:0000313" key="2">
    <source>
        <dbReference type="EMBL" id="MDP9833225.1"/>
    </source>
</evidence>
<feature type="chain" id="PRO_5046903424" evidence="1">
    <location>
        <begin position="34"/>
        <end position="176"/>
    </location>
</feature>
<comment type="caution">
    <text evidence="2">The sequence shown here is derived from an EMBL/GenBank/DDBJ whole genome shotgun (WGS) entry which is preliminary data.</text>
</comment>
<protein>
    <submittedName>
        <fullName evidence="2">Uncharacterized protein</fullName>
    </submittedName>
</protein>
<gene>
    <name evidence="2" type="ORF">J2S45_001904</name>
</gene>
<sequence length="176" mass="18232">MKGGLNMLMRRSITAISISMLMVLAGGVAQAQAADASDEREILVSETSLSEGLDPSLIELESGPDPLFLISDTEDGSGSVAPLFHVGVGRYLYIYLTPRDWNFVSSVGWAAAGGALCTLAGGGPAAGALCGAAGGALGWYLSDKTGPKGNQCAEIKMRAWTSPFGYKVINKPCSEL</sequence>
<evidence type="ECO:0000256" key="1">
    <source>
        <dbReference type="SAM" id="SignalP"/>
    </source>
</evidence>
<dbReference type="EMBL" id="JAUSQL010000001">
    <property type="protein sequence ID" value="MDP9833225.1"/>
    <property type="molecule type" value="Genomic_DNA"/>
</dbReference>
<dbReference type="Proteomes" id="UP001230145">
    <property type="component" value="Unassembled WGS sequence"/>
</dbReference>
<reference evidence="2 3" key="1">
    <citation type="submission" date="2023-07" db="EMBL/GenBank/DDBJ databases">
        <title>Sequencing the genomes of 1000 actinobacteria strains.</title>
        <authorList>
            <person name="Klenk H.-P."/>
        </authorList>
    </citation>
    <scope>NUCLEOTIDE SEQUENCE [LARGE SCALE GENOMIC DNA]</scope>
    <source>
        <strain evidence="2 3">DSM 19515</strain>
    </source>
</reference>
<name>A0ABT9PMP5_9ACTO</name>
<organism evidence="2 3">
    <name type="scientific">Trueperella abortisuis</name>
    <dbReference type="NCBI Taxonomy" id="445930"/>
    <lineage>
        <taxon>Bacteria</taxon>
        <taxon>Bacillati</taxon>
        <taxon>Actinomycetota</taxon>
        <taxon>Actinomycetes</taxon>
        <taxon>Actinomycetales</taxon>
        <taxon>Actinomycetaceae</taxon>
        <taxon>Trueperella</taxon>
    </lineage>
</organism>
<feature type="signal peptide" evidence="1">
    <location>
        <begin position="1"/>
        <end position="33"/>
    </location>
</feature>
<dbReference type="RefSeq" id="WP_307635248.1">
    <property type="nucleotide sequence ID" value="NZ_JAUSQL010000001.1"/>
</dbReference>
<keyword evidence="3" id="KW-1185">Reference proteome</keyword>
<keyword evidence="1" id="KW-0732">Signal</keyword>
<evidence type="ECO:0000313" key="3">
    <source>
        <dbReference type="Proteomes" id="UP001230145"/>
    </source>
</evidence>
<proteinExistence type="predicted"/>